<evidence type="ECO:0000313" key="4">
    <source>
        <dbReference type="Proteomes" id="UP000601435"/>
    </source>
</evidence>
<evidence type="ECO:0000256" key="1">
    <source>
        <dbReference type="SAM" id="MobiDB-lite"/>
    </source>
</evidence>
<keyword evidence="2" id="KW-0812">Transmembrane</keyword>
<reference evidence="3" key="1">
    <citation type="submission" date="2021-02" db="EMBL/GenBank/DDBJ databases">
        <authorList>
            <person name="Dougan E. K."/>
            <person name="Rhodes N."/>
            <person name="Thang M."/>
            <person name="Chan C."/>
        </authorList>
    </citation>
    <scope>NUCLEOTIDE SEQUENCE</scope>
</reference>
<feature type="region of interest" description="Disordered" evidence="1">
    <location>
        <begin position="236"/>
        <end position="263"/>
    </location>
</feature>
<sequence>TFANAYERILAYFDDVTILTAPKRVLHFVRRFEHYLARHTRLRLNVGKTAIWNGAGLAPGGLGELSSATRVWFGDPALEPSSRGILLLGTPFGEPQFLAKHVQTLSDRHEALLLSLRGLGDTQVSWLLLLYTAAPRAQFAWRTLPRRWARDFAHAYDAGVLTALSVLLLAAGFALPRWVDLPRHGPAPATDDADPDDPDVPYRGWQCFAFRVLDDRASAEHRRAVGPAELAFLDSQSGSLALPPPGGSFGDPATTDFKTEDNQ</sequence>
<dbReference type="Proteomes" id="UP000601435">
    <property type="component" value="Unassembled WGS sequence"/>
</dbReference>
<organism evidence="3 4">
    <name type="scientific">Symbiodinium necroappetens</name>
    <dbReference type="NCBI Taxonomy" id="1628268"/>
    <lineage>
        <taxon>Eukaryota</taxon>
        <taxon>Sar</taxon>
        <taxon>Alveolata</taxon>
        <taxon>Dinophyceae</taxon>
        <taxon>Suessiales</taxon>
        <taxon>Symbiodiniaceae</taxon>
        <taxon>Symbiodinium</taxon>
    </lineage>
</organism>
<feature type="non-terminal residue" evidence="3">
    <location>
        <position position="263"/>
    </location>
</feature>
<dbReference type="EMBL" id="CAJNJA010040224">
    <property type="protein sequence ID" value="CAE7764170.1"/>
    <property type="molecule type" value="Genomic_DNA"/>
</dbReference>
<feature type="transmembrane region" description="Helical" evidence="2">
    <location>
        <begin position="155"/>
        <end position="175"/>
    </location>
</feature>
<feature type="non-terminal residue" evidence="3">
    <location>
        <position position="1"/>
    </location>
</feature>
<evidence type="ECO:0000313" key="3">
    <source>
        <dbReference type="EMBL" id="CAE7764170.1"/>
    </source>
</evidence>
<comment type="caution">
    <text evidence="3">The sequence shown here is derived from an EMBL/GenBank/DDBJ whole genome shotgun (WGS) entry which is preliminary data.</text>
</comment>
<gene>
    <name evidence="3" type="ORF">SNEC2469_LOCUS22269</name>
</gene>
<evidence type="ECO:0008006" key="5">
    <source>
        <dbReference type="Google" id="ProtNLM"/>
    </source>
</evidence>
<evidence type="ECO:0000256" key="2">
    <source>
        <dbReference type="SAM" id="Phobius"/>
    </source>
</evidence>
<keyword evidence="4" id="KW-1185">Reference proteome</keyword>
<keyword evidence="2" id="KW-1133">Transmembrane helix</keyword>
<keyword evidence="2" id="KW-0472">Membrane</keyword>
<name>A0A812XXJ0_9DINO</name>
<dbReference type="OrthoDB" id="449453at2759"/>
<accession>A0A812XXJ0</accession>
<protein>
    <recommendedName>
        <fullName evidence="5">Reverse transcriptase domain-containing protein</fullName>
    </recommendedName>
</protein>
<proteinExistence type="predicted"/>
<dbReference type="AlphaFoldDB" id="A0A812XXJ0"/>